<dbReference type="EMBL" id="HBFR01039643">
    <property type="protein sequence ID" value="CAD8901761.1"/>
    <property type="molecule type" value="Transcribed_RNA"/>
</dbReference>
<sequence length="221" mass="25357">MRKTTTISFDSHFHSLTTPFFDLPKVQNTMGGYTPNISSRLPRSRAFIGKGFPISSKELDGCNDYIHSFETISRAPLFDAWDSFLQSSSTIKRSSEENENFFDRSFSSNHIRRASRRTLPLPCPAPAVSDLQDDATRTQYAQQRYDMATWAMYHRITSAKRRKSHVPHRNEAPINALSHRSEYGDEIQLNSGFTIENNSVKNLKQASDLPDYNEDIFTMDF</sequence>
<gene>
    <name evidence="1" type="ORF">CHYS00102_LOCUS28980</name>
</gene>
<name>A0A7S1BZR5_9STRA</name>
<protein>
    <submittedName>
        <fullName evidence="1">Uncharacterized protein</fullName>
    </submittedName>
</protein>
<organism evidence="1">
    <name type="scientific">Corethron hystrix</name>
    <dbReference type="NCBI Taxonomy" id="216773"/>
    <lineage>
        <taxon>Eukaryota</taxon>
        <taxon>Sar</taxon>
        <taxon>Stramenopiles</taxon>
        <taxon>Ochrophyta</taxon>
        <taxon>Bacillariophyta</taxon>
        <taxon>Coscinodiscophyceae</taxon>
        <taxon>Corethrophycidae</taxon>
        <taxon>Corethrales</taxon>
        <taxon>Corethraceae</taxon>
        <taxon>Corethron</taxon>
    </lineage>
</organism>
<evidence type="ECO:0000313" key="1">
    <source>
        <dbReference type="EMBL" id="CAD8901761.1"/>
    </source>
</evidence>
<dbReference type="AlphaFoldDB" id="A0A7S1BZR5"/>
<accession>A0A7S1BZR5</accession>
<reference evidence="1" key="1">
    <citation type="submission" date="2021-01" db="EMBL/GenBank/DDBJ databases">
        <authorList>
            <person name="Corre E."/>
            <person name="Pelletier E."/>
            <person name="Niang G."/>
            <person name="Scheremetjew M."/>
            <person name="Finn R."/>
            <person name="Kale V."/>
            <person name="Holt S."/>
            <person name="Cochrane G."/>
            <person name="Meng A."/>
            <person name="Brown T."/>
            <person name="Cohen L."/>
        </authorList>
    </citation>
    <scope>NUCLEOTIDE SEQUENCE</scope>
    <source>
        <strain evidence="1">308</strain>
    </source>
</reference>
<proteinExistence type="predicted"/>